<dbReference type="EMBL" id="CP002480">
    <property type="protein sequence ID" value="ADW70674.1"/>
    <property type="molecule type" value="Genomic_DNA"/>
</dbReference>
<dbReference type="KEGG" id="acm:AciX9_3673"/>
<dbReference type="PANTHER" id="PTHR47129">
    <property type="entry name" value="QUINONE OXIDOREDUCTASE 2"/>
    <property type="match status" value="1"/>
</dbReference>
<proteinExistence type="predicted"/>
<dbReference type="InterPro" id="IPR036291">
    <property type="entry name" value="NAD(P)-bd_dom_sf"/>
</dbReference>
<dbReference type="CDD" id="cd05269">
    <property type="entry name" value="TMR_SDR_a"/>
    <property type="match status" value="1"/>
</dbReference>
<dbReference type="AlphaFoldDB" id="E8X5P7"/>
<keyword evidence="3" id="KW-1185">Reference proteome</keyword>
<evidence type="ECO:0000313" key="3">
    <source>
        <dbReference type="Proteomes" id="UP000000343"/>
    </source>
</evidence>
<dbReference type="SUPFAM" id="SSF51735">
    <property type="entry name" value="NAD(P)-binding Rossmann-fold domains"/>
    <property type="match status" value="1"/>
</dbReference>
<feature type="domain" description="NAD(P)-binding" evidence="1">
    <location>
        <begin position="6"/>
        <end position="186"/>
    </location>
</feature>
<dbReference type="HOGENOM" id="CLU_007383_10_4_0"/>
<dbReference type="Proteomes" id="UP000000343">
    <property type="component" value="Chromosome"/>
</dbReference>
<dbReference type="PaxDb" id="1198114-AciX9_3673"/>
<sequence>MIVVTGATGQLGRQIVEGLLNKLPGTQIGISVRDPEKAEDFKQRGVRICKADFADPAGLAGAFDGAEQILMVSVNKFGEEAVRLAGNAIQAAKKAGAKRILYTSHQGASASSAFVPAQGHAATEALLAASGVPYVSLRNGFYAESALFQLGSLKQAGKISLPEDGPVSWTSRSDLAEAAVAALTQPGLFDGVSPPLTASQTLDFAAIAKLASEILGREIVRETVTDEDYRAGLIAHGLPEMLADGIGSLYKASRADEFAVVDPTLQRLLGRRPTAMTDALSEFLSKPETKSW</sequence>
<dbReference type="STRING" id="1198114.AciX9_3673"/>
<protein>
    <recommendedName>
        <fullName evidence="1">NAD(P)-binding domain-containing protein</fullName>
    </recommendedName>
</protein>
<evidence type="ECO:0000313" key="2">
    <source>
        <dbReference type="EMBL" id="ADW70674.1"/>
    </source>
</evidence>
<dbReference type="eggNOG" id="COG0702">
    <property type="taxonomic scope" value="Bacteria"/>
</dbReference>
<dbReference type="Pfam" id="PF13460">
    <property type="entry name" value="NAD_binding_10"/>
    <property type="match status" value="1"/>
</dbReference>
<dbReference type="Gene3D" id="3.40.50.720">
    <property type="entry name" value="NAD(P)-binding Rossmann-like Domain"/>
    <property type="match status" value="1"/>
</dbReference>
<dbReference type="PANTHER" id="PTHR47129:SF1">
    <property type="entry name" value="NMRA-LIKE DOMAIN-CONTAINING PROTEIN"/>
    <property type="match status" value="1"/>
</dbReference>
<organism evidence="3">
    <name type="scientific">Granulicella tundricola (strain ATCC BAA-1859 / DSM 23138 / MP5ACTX9)</name>
    <dbReference type="NCBI Taxonomy" id="1198114"/>
    <lineage>
        <taxon>Bacteria</taxon>
        <taxon>Pseudomonadati</taxon>
        <taxon>Acidobacteriota</taxon>
        <taxon>Terriglobia</taxon>
        <taxon>Terriglobales</taxon>
        <taxon>Acidobacteriaceae</taxon>
        <taxon>Granulicella</taxon>
    </lineage>
</organism>
<accession>E8X5P7</accession>
<name>E8X5P7_GRATM</name>
<dbReference type="InterPro" id="IPR052718">
    <property type="entry name" value="NmrA-type_oxidoreductase"/>
</dbReference>
<evidence type="ECO:0000259" key="1">
    <source>
        <dbReference type="Pfam" id="PF13460"/>
    </source>
</evidence>
<dbReference type="RefSeq" id="WP_013581983.1">
    <property type="nucleotide sequence ID" value="NC_015064.1"/>
</dbReference>
<dbReference type="InterPro" id="IPR016040">
    <property type="entry name" value="NAD(P)-bd_dom"/>
</dbReference>
<reference evidence="3" key="1">
    <citation type="submission" date="2011-01" db="EMBL/GenBank/DDBJ databases">
        <title>Complete sequence of chromosome of Acidobacterium sp. MP5ACTX9.</title>
        <authorList>
            <consortium name="US DOE Joint Genome Institute"/>
            <person name="Lucas S."/>
            <person name="Copeland A."/>
            <person name="Lapidus A."/>
            <person name="Cheng J.-F."/>
            <person name="Goodwin L."/>
            <person name="Pitluck S."/>
            <person name="Teshima H."/>
            <person name="Detter J.C."/>
            <person name="Han C."/>
            <person name="Tapia R."/>
            <person name="Land M."/>
            <person name="Hauser L."/>
            <person name="Kyrpides N."/>
            <person name="Ivanova N."/>
            <person name="Ovchinnikova G."/>
            <person name="Pagani I."/>
            <person name="Rawat S.R."/>
            <person name="Mannisto M."/>
            <person name="Haggblom M.M."/>
            <person name="Woyke T."/>
        </authorList>
    </citation>
    <scope>NUCLEOTIDE SEQUENCE [LARGE SCALE GENOMIC DNA]</scope>
    <source>
        <strain evidence="3">MP5ACTX9</strain>
    </source>
</reference>
<dbReference type="Gene3D" id="3.90.25.10">
    <property type="entry name" value="UDP-galactose 4-epimerase, domain 1"/>
    <property type="match status" value="1"/>
</dbReference>
<dbReference type="OrthoDB" id="116343at2"/>
<gene>
    <name evidence="2" type="ordered locus">AciX9_3673</name>
</gene>